<dbReference type="AlphaFoldDB" id="A0A7Y9XHB8"/>
<evidence type="ECO:0000313" key="3">
    <source>
        <dbReference type="EMBL" id="NYH55841.1"/>
    </source>
</evidence>
<evidence type="ECO:0000259" key="2">
    <source>
        <dbReference type="Pfam" id="PF04892"/>
    </source>
</evidence>
<dbReference type="Pfam" id="PF04892">
    <property type="entry name" value="VanZ"/>
    <property type="match status" value="1"/>
</dbReference>
<dbReference type="Proteomes" id="UP000584931">
    <property type="component" value="Unassembled WGS sequence"/>
</dbReference>
<accession>A0A7Y9XHB8</accession>
<name>A0A7Y9XHB8_9ACTN</name>
<feature type="transmembrane region" description="Helical" evidence="1">
    <location>
        <begin position="115"/>
        <end position="134"/>
    </location>
</feature>
<comment type="caution">
    <text evidence="3">The sequence shown here is derived from an EMBL/GenBank/DDBJ whole genome shotgun (WGS) entry which is preliminary data.</text>
</comment>
<dbReference type="InterPro" id="IPR006976">
    <property type="entry name" value="VanZ-like"/>
</dbReference>
<dbReference type="RefSeq" id="WP_179811783.1">
    <property type="nucleotide sequence ID" value="NZ_JACCHL010000001.1"/>
</dbReference>
<gene>
    <name evidence="3" type="ORF">HNR06_005430</name>
</gene>
<reference evidence="3 4" key="1">
    <citation type="submission" date="2020-07" db="EMBL/GenBank/DDBJ databases">
        <title>Sequencing the genomes of 1000 actinobacteria strains.</title>
        <authorList>
            <person name="Klenk H.-P."/>
        </authorList>
    </citation>
    <scope>NUCLEOTIDE SEQUENCE [LARGE SCALE GENOMIC DNA]</scope>
    <source>
        <strain evidence="3 4">DSM 45278</strain>
    </source>
</reference>
<evidence type="ECO:0000256" key="1">
    <source>
        <dbReference type="SAM" id="Phobius"/>
    </source>
</evidence>
<dbReference type="EMBL" id="JACCHL010000001">
    <property type="protein sequence ID" value="NYH55841.1"/>
    <property type="molecule type" value="Genomic_DNA"/>
</dbReference>
<feature type="transmembrane region" description="Helical" evidence="1">
    <location>
        <begin position="20"/>
        <end position="43"/>
    </location>
</feature>
<feature type="domain" description="VanZ-like" evidence="2">
    <location>
        <begin position="90"/>
        <end position="182"/>
    </location>
</feature>
<keyword evidence="1" id="KW-0812">Transmembrane</keyword>
<evidence type="ECO:0000313" key="4">
    <source>
        <dbReference type="Proteomes" id="UP000584931"/>
    </source>
</evidence>
<proteinExistence type="predicted"/>
<organism evidence="3 4">
    <name type="scientific">Nocardiopsis sinuspersici</name>
    <dbReference type="NCBI Taxonomy" id="501010"/>
    <lineage>
        <taxon>Bacteria</taxon>
        <taxon>Bacillati</taxon>
        <taxon>Actinomycetota</taxon>
        <taxon>Actinomycetes</taxon>
        <taxon>Streptosporangiales</taxon>
        <taxon>Nocardiopsidaceae</taxon>
        <taxon>Nocardiopsis</taxon>
    </lineage>
</organism>
<feature type="transmembrane region" description="Helical" evidence="1">
    <location>
        <begin position="55"/>
        <end position="77"/>
    </location>
</feature>
<keyword evidence="1" id="KW-1133">Transmembrane helix</keyword>
<keyword evidence="1" id="KW-0472">Membrane</keyword>
<protein>
    <submittedName>
        <fullName evidence="3">VanZ family protein</fullName>
    </submittedName>
</protein>
<sequence length="208" mass="22751">MRTTCRRRTLGEPLPSFLLIAQQTTILIALPVVVLAVLAASVLRARRTASSYRPYFLRYSGWTLLVLGALLTVLYTFRPVAGADVPDRYIDLTLVSDLTTQFENARTSGAARFQLVGNLLLLSWLSLGTILTRLMTGVPKITALAVGASLLIECLQYALNNGRITSLSDFALNTAGAAVVAWAGTRLRPRLDRWSTNHTGRRHARTGP</sequence>